<dbReference type="SMART" id="SM00761">
    <property type="entry name" value="HDAC_interact"/>
    <property type="match status" value="1"/>
</dbReference>
<feature type="region of interest" description="Disordered" evidence="8">
    <location>
        <begin position="1"/>
        <end position="66"/>
    </location>
</feature>
<dbReference type="PANTHER" id="PTHR12346:SF0">
    <property type="entry name" value="SIN3A, ISOFORM G"/>
    <property type="match status" value="1"/>
</dbReference>
<evidence type="ECO:0000256" key="7">
    <source>
        <dbReference type="PROSITE-ProRule" id="PRU00810"/>
    </source>
</evidence>
<dbReference type="FunFam" id="1.20.1160.11:FF:000002">
    <property type="entry name" value="Paired amphipathic helix protein SIN3"/>
    <property type="match status" value="1"/>
</dbReference>
<dbReference type="Gene3D" id="1.20.1160.11">
    <property type="entry name" value="Paired amphipathic helix"/>
    <property type="match status" value="3"/>
</dbReference>
<organism evidence="10 11">
    <name type="scientific">Phycomyces blakesleeanus (strain ATCC 8743b / DSM 1359 / FGSC 10004 / NBRC 33097 / NRRL 1555)</name>
    <dbReference type="NCBI Taxonomy" id="763407"/>
    <lineage>
        <taxon>Eukaryota</taxon>
        <taxon>Fungi</taxon>
        <taxon>Fungi incertae sedis</taxon>
        <taxon>Mucoromycota</taxon>
        <taxon>Mucoromycotina</taxon>
        <taxon>Mucoromycetes</taxon>
        <taxon>Mucorales</taxon>
        <taxon>Phycomycetaceae</taxon>
        <taxon>Phycomyces</taxon>
    </lineage>
</organism>
<dbReference type="OrthoDB" id="10265969at2759"/>
<evidence type="ECO:0000313" key="10">
    <source>
        <dbReference type="EMBL" id="OAD81320.1"/>
    </source>
</evidence>
<evidence type="ECO:0000256" key="6">
    <source>
        <dbReference type="ARBA" id="ARBA00023242"/>
    </source>
</evidence>
<evidence type="ECO:0000256" key="3">
    <source>
        <dbReference type="ARBA" id="ARBA00022737"/>
    </source>
</evidence>
<dbReference type="FunFam" id="1.20.1160.11:FF:000001">
    <property type="entry name" value="Paired amphipathic helix protein Sin3"/>
    <property type="match status" value="1"/>
</dbReference>
<dbReference type="InterPro" id="IPR003822">
    <property type="entry name" value="PAH"/>
</dbReference>
<dbReference type="VEuPathDB" id="FungiDB:PHYBLDRAFT_161933"/>
<evidence type="ECO:0000256" key="4">
    <source>
        <dbReference type="ARBA" id="ARBA00023015"/>
    </source>
</evidence>
<evidence type="ECO:0000313" key="11">
    <source>
        <dbReference type="Proteomes" id="UP000077315"/>
    </source>
</evidence>
<feature type="region of interest" description="Disordered" evidence="8">
    <location>
        <begin position="1279"/>
        <end position="1298"/>
    </location>
</feature>
<feature type="compositionally biased region" description="Basic residues" evidence="8">
    <location>
        <begin position="873"/>
        <end position="882"/>
    </location>
</feature>
<dbReference type="Pfam" id="PF02671">
    <property type="entry name" value="PAH"/>
    <property type="match status" value="3"/>
</dbReference>
<feature type="region of interest" description="Disordered" evidence="8">
    <location>
        <begin position="240"/>
        <end position="305"/>
    </location>
</feature>
<name>A0A163ESN8_PHYB8</name>
<keyword evidence="3" id="KW-0677">Repeat</keyword>
<dbReference type="GeneID" id="28995441"/>
<evidence type="ECO:0000256" key="2">
    <source>
        <dbReference type="ARBA" id="ARBA00022491"/>
    </source>
</evidence>
<dbReference type="Pfam" id="PF16879">
    <property type="entry name" value="Sin3a_C"/>
    <property type="match status" value="1"/>
</dbReference>
<dbReference type="PANTHER" id="PTHR12346">
    <property type="entry name" value="SIN3B-RELATED"/>
    <property type="match status" value="1"/>
</dbReference>
<dbReference type="STRING" id="763407.A0A163ESN8"/>
<dbReference type="GO" id="GO:0003714">
    <property type="term" value="F:transcription corepressor activity"/>
    <property type="evidence" value="ECO:0007669"/>
    <property type="project" value="InterPro"/>
</dbReference>
<dbReference type="FunFam" id="1.20.1160.11:FF:000003">
    <property type="entry name" value="Paired amphipathic helix SIN3-like protein"/>
    <property type="match status" value="1"/>
</dbReference>
<feature type="region of interest" description="Disordered" evidence="8">
    <location>
        <begin position="380"/>
        <end position="445"/>
    </location>
</feature>
<dbReference type="InterPro" id="IPR039774">
    <property type="entry name" value="Sin3-like"/>
</dbReference>
<dbReference type="PROSITE" id="PS51477">
    <property type="entry name" value="PAH"/>
    <property type="match status" value="2"/>
</dbReference>
<keyword evidence="2" id="KW-0678">Repressor</keyword>
<feature type="compositionally biased region" description="Basic and acidic residues" evidence="8">
    <location>
        <begin position="931"/>
        <end position="940"/>
    </location>
</feature>
<dbReference type="GO" id="GO:0010628">
    <property type="term" value="P:positive regulation of gene expression"/>
    <property type="evidence" value="ECO:0007669"/>
    <property type="project" value="UniProtKB-ARBA"/>
</dbReference>
<feature type="region of interest" description="Disordered" evidence="8">
    <location>
        <begin position="90"/>
        <end position="150"/>
    </location>
</feature>
<keyword evidence="11" id="KW-1185">Reference proteome</keyword>
<gene>
    <name evidence="10" type="ORF">PHYBLDRAFT_161933</name>
</gene>
<protein>
    <recommendedName>
        <fullName evidence="9">Histone deacetylase interacting domain-containing protein</fullName>
    </recommendedName>
</protein>
<dbReference type="GO" id="GO:0033698">
    <property type="term" value="C:Rpd3L complex"/>
    <property type="evidence" value="ECO:0007669"/>
    <property type="project" value="UniProtKB-ARBA"/>
</dbReference>
<feature type="compositionally biased region" description="Low complexity" evidence="8">
    <location>
        <begin position="131"/>
        <end position="142"/>
    </location>
</feature>
<feature type="compositionally biased region" description="Polar residues" evidence="8">
    <location>
        <begin position="902"/>
        <end position="915"/>
    </location>
</feature>
<feature type="domain" description="Histone deacetylase interacting" evidence="9">
    <location>
        <begin position="530"/>
        <end position="631"/>
    </location>
</feature>
<dbReference type="EMBL" id="KV440971">
    <property type="protein sequence ID" value="OAD81320.1"/>
    <property type="molecule type" value="Genomic_DNA"/>
</dbReference>
<keyword evidence="5" id="KW-0804">Transcription</keyword>
<dbReference type="GO" id="GO:0000122">
    <property type="term" value="P:negative regulation of transcription by RNA polymerase II"/>
    <property type="evidence" value="ECO:0007669"/>
    <property type="project" value="TreeGrafter"/>
</dbReference>
<feature type="compositionally biased region" description="Low complexity" evidence="8">
    <location>
        <begin position="240"/>
        <end position="250"/>
    </location>
</feature>
<feature type="region of interest" description="Disordered" evidence="8">
    <location>
        <begin position="828"/>
        <end position="889"/>
    </location>
</feature>
<reference evidence="11" key="1">
    <citation type="submission" date="2015-06" db="EMBL/GenBank/DDBJ databases">
        <title>Expansion of signal transduction pathways in fungi by whole-genome duplication.</title>
        <authorList>
            <consortium name="DOE Joint Genome Institute"/>
            <person name="Corrochano L.M."/>
            <person name="Kuo A."/>
            <person name="Marcet-Houben M."/>
            <person name="Polaino S."/>
            <person name="Salamov A."/>
            <person name="Villalobos J.M."/>
            <person name="Alvarez M.I."/>
            <person name="Avalos J."/>
            <person name="Benito E.P."/>
            <person name="Benoit I."/>
            <person name="Burger G."/>
            <person name="Camino L.P."/>
            <person name="Canovas D."/>
            <person name="Cerda-Olmedo E."/>
            <person name="Cheng J.-F."/>
            <person name="Dominguez A."/>
            <person name="Elias M."/>
            <person name="Eslava A.P."/>
            <person name="Glaser F."/>
            <person name="Grimwood J."/>
            <person name="Gutierrez G."/>
            <person name="Heitman J."/>
            <person name="Henrissat B."/>
            <person name="Iturriaga E.A."/>
            <person name="Lang B.F."/>
            <person name="Lavin J.L."/>
            <person name="Lee S."/>
            <person name="Li W."/>
            <person name="Lindquist E."/>
            <person name="Lopez-Garcia S."/>
            <person name="Luque E.M."/>
            <person name="Marcos A.T."/>
            <person name="Martin J."/>
            <person name="McCluskey K."/>
            <person name="Medina H.R."/>
            <person name="Miralles-Duran A."/>
            <person name="Miyazaki A."/>
            <person name="Munoz-Torres E."/>
            <person name="Oguiza J.A."/>
            <person name="Ohm R."/>
            <person name="Olmedo M."/>
            <person name="Orejas M."/>
            <person name="Ortiz-Castellanos L."/>
            <person name="Pisabarro A.G."/>
            <person name="Rodriguez-Romero J."/>
            <person name="Ruiz-Herrera J."/>
            <person name="Ruiz-Vazquez R."/>
            <person name="Sanz C."/>
            <person name="Schackwitz W."/>
            <person name="Schmutz J."/>
            <person name="Shahriari M."/>
            <person name="Shelest E."/>
            <person name="Silva-Franco F."/>
            <person name="Soanes D."/>
            <person name="Syed K."/>
            <person name="Tagua V.G."/>
            <person name="Talbot N.J."/>
            <person name="Thon M."/>
            <person name="De vries R.P."/>
            <person name="Wiebenga A."/>
            <person name="Yadav J.S."/>
            <person name="Braun E.L."/>
            <person name="Baker S."/>
            <person name="Garre V."/>
            <person name="Horwitz B."/>
            <person name="Torres-Martinez S."/>
            <person name="Idnurm A."/>
            <person name="Herrera-Estrella A."/>
            <person name="Gabaldon T."/>
            <person name="Grigoriev I.V."/>
        </authorList>
    </citation>
    <scope>NUCLEOTIDE SEQUENCE [LARGE SCALE GENOMIC DNA]</scope>
    <source>
        <strain evidence="11">NRRL 1555(-)</strain>
    </source>
</reference>
<dbReference type="InterPro" id="IPR013194">
    <property type="entry name" value="HDAC_interact_dom"/>
</dbReference>
<feature type="compositionally biased region" description="Polar residues" evidence="8">
    <location>
        <begin position="1"/>
        <end position="21"/>
    </location>
</feature>
<evidence type="ECO:0000256" key="8">
    <source>
        <dbReference type="SAM" id="MobiDB-lite"/>
    </source>
</evidence>
<feature type="compositionally biased region" description="Acidic residues" evidence="8">
    <location>
        <begin position="828"/>
        <end position="847"/>
    </location>
</feature>
<evidence type="ECO:0000256" key="1">
    <source>
        <dbReference type="ARBA" id="ARBA00004123"/>
    </source>
</evidence>
<evidence type="ECO:0000256" key="5">
    <source>
        <dbReference type="ARBA" id="ARBA00023163"/>
    </source>
</evidence>
<feature type="compositionally biased region" description="Pro residues" evidence="8">
    <location>
        <begin position="274"/>
        <end position="284"/>
    </location>
</feature>
<dbReference type="InterPro" id="IPR031693">
    <property type="entry name" value="Sin3_C"/>
</dbReference>
<evidence type="ECO:0000259" key="9">
    <source>
        <dbReference type="SMART" id="SM00761"/>
    </source>
</evidence>
<dbReference type="Proteomes" id="UP000077315">
    <property type="component" value="Unassembled WGS sequence"/>
</dbReference>
<feature type="compositionally biased region" description="Basic and acidic residues" evidence="8">
    <location>
        <begin position="1282"/>
        <end position="1296"/>
    </location>
</feature>
<dbReference type="Pfam" id="PF08295">
    <property type="entry name" value="Sin3_corepress"/>
    <property type="match status" value="1"/>
</dbReference>
<sequence length="1352" mass="152558">MTSSSQLPLANNPRPSGSSVLPPQPPTYAHHLPSIPPKKSSVASFALPQPRGGEHFHPSASASSASASASASPSLTLSYANASPAHSFGGMVGIQHSSDHHPSMTTPMPSLPPLHPLTPFEPIGPPSVVRASSPAANASQSSHDSTQANYRPLNVRDALTYLDLVKVRFSDQPDVYNRFLDIMKDFKSQSIDTPGVIERVSTLFKGHPNLVSGFNTFLPPGYRIECSKDPREPDLIHVTTPGGITTTTGGSDSRHPETTEPPHGPLLMTYFTPPSKPLHQPEPPLTTNTTPTDQSSHNNGAKRPPIEFNHAINYVNKIKNRFASDPDTYKQFLEILQMYQKDEKAIQDVYSQVQYLFNGSPDLLHEFKLFLPDVSGQNPPVYDRGSKRSILGPPQNGQAIPPGKKKKMANSDQEVSRQGSQGPDMIDRYEYAGSSDPNRPSVSSEDEVLFEKIRKHIGNKPSYEEFLKTLNLYSQQIVDMNTLIDQVQVFLGNNKKLFDAFKSMVGYEPTGRILTIPPTVIPKPDIMHCKTVEISPSYRAVPKSWQNQPCSGRDQLCWEVLNDGYVSHPIWASEDSGFVTSKKNQYEEALHRVEEERYDYDLNIEANHNVIALLEPIVVRLETMTPEEKSNLRLEPGLGGQSVSIYTRIIKKVYEKERAEEIIEMLYTNPAQVAPILLKRLKKKNEEWIKAQYEWNGIWRELDAKNFYRALDYQGTTFKSNDRKVIVVKSLVTEIETMHHNQQTEKSTLQPKSNYQFLSILDDPDVFKDITRLVFTFIENQGGFTNNDREKIRTFIQTFIPMFFHVDDVMPEKQQNYTDEADDEIVYEEDEEDDDDVNTSGSEDSEADVERERANSPNNNYQTQPPPPQPPSTRRRHGRGSRNHQEDEAAMGLLRDVLTKNTGSLTTNDAGTSAHVNGKLPSESPDSGLVSEERIVKTEVDGTEEATTAFPKEDPSSAEAEEISDRSASPLVTATATAATTATTDQSSNHQSHTLFAAAAAATAPGMRKRTAYNFFCNSNFYCLFRLYEMLYERLLKMKKHSEEIKANPRKGKTFNKMALDLGFYSHRFEDIDLSGSYYAALLGVIDRFFEGELDQTLFEESARYIFVTEAYTMFTIDKLVLAVIKQIQAVTMDVKSVELVKLFRSDQSLETVSPRTLSVYRLRVEDVIGSDENLYKVNFNTGAHVMTIQLLGKDEYMLEPTAQDQYEDYVASYMCWSYNTEGIDTESLRPSFLQRNLEVCNMDLDNIYVRSKLQYKISQESYHMFYIIGSEDLFVRPNSARKPEQEKEQKDKSVEKSISNTQLSKWQNWLQSPTTGWSKDISNEDERMEVELRTKQLLAHGIDYVPESNPS</sequence>
<dbReference type="InterPro" id="IPR036600">
    <property type="entry name" value="PAH_sf"/>
</dbReference>
<dbReference type="SUPFAM" id="SSF47762">
    <property type="entry name" value="PAH2 domain"/>
    <property type="match status" value="3"/>
</dbReference>
<dbReference type="RefSeq" id="XP_018299360.1">
    <property type="nucleotide sequence ID" value="XM_018434535.1"/>
</dbReference>
<accession>A0A163ESN8</accession>
<dbReference type="FunCoup" id="A0A163ESN8">
    <property type="interactions" value="715"/>
</dbReference>
<feature type="compositionally biased region" description="Polar residues" evidence="8">
    <location>
        <begin position="410"/>
        <end position="421"/>
    </location>
</feature>
<proteinExistence type="predicted"/>
<comment type="subcellular location">
    <subcellularLocation>
        <location evidence="1 7">Nucleus</location>
    </subcellularLocation>
</comment>
<keyword evidence="4" id="KW-0805">Transcription regulation</keyword>
<keyword evidence="6 7" id="KW-0539">Nucleus</keyword>
<feature type="region of interest" description="Disordered" evidence="8">
    <location>
        <begin position="902"/>
        <end position="971"/>
    </location>
</feature>
<dbReference type="InParanoid" id="A0A163ESN8"/>